<dbReference type="InterPro" id="IPR016163">
    <property type="entry name" value="Ald_DH_C"/>
</dbReference>
<dbReference type="SUPFAM" id="SSF53720">
    <property type="entry name" value="ALDH-like"/>
    <property type="match status" value="1"/>
</dbReference>
<keyword evidence="5 7" id="KW-0560">Oxidoreductase</keyword>
<sequence>MTENELFLNLHSVKQASLQLINLSEVKKNKILQDIAKLLLLKKEIILRENAKDIENAKINGLSNAMIERLALDDAKLLDISMSVKALIKLPDPCKKIRAHSILKNGIELIKTTVPFGVISIIYESRPNVTIDSAALCIKSGNACVLRGGKEAHYTNIALTEILHDALVNQNLSKNIVYSLTDSNRKLVPIILKAKKYIDLVIPRGSSNLIKFITENSIVPVIETGSGVCHTYVDSEADLEKAVKIIINAKVQRPSVCNAMETLLIHKDIAEKFINKVFPELIKNNVEIRGDETCKKLYSSISVATEKDWETEYNDLILSVKVVKSMSEAIEHIQKYTTHHSECIVTENLDNAAKFMNNIDAAVIYMNASTRFTDGFQFGFGSEIGISTQKLHVRGPVGLEDLVTYKYKVFGNGQIRE</sequence>
<dbReference type="GO" id="GO:0004350">
    <property type="term" value="F:glutamate-5-semialdehyde dehydrogenase activity"/>
    <property type="evidence" value="ECO:0007669"/>
    <property type="project" value="UniProtKB-UniRule"/>
</dbReference>
<dbReference type="InterPro" id="IPR016162">
    <property type="entry name" value="Ald_DH_N"/>
</dbReference>
<dbReference type="Gene3D" id="3.40.309.10">
    <property type="entry name" value="Aldehyde Dehydrogenase, Chain A, domain 2"/>
    <property type="match status" value="1"/>
</dbReference>
<evidence type="ECO:0000313" key="10">
    <source>
        <dbReference type="Proteomes" id="UP000004594"/>
    </source>
</evidence>
<comment type="subcellular location">
    <subcellularLocation>
        <location evidence="7">Cytoplasm</location>
    </subcellularLocation>
</comment>
<dbReference type="HAMAP" id="MF_00412">
    <property type="entry name" value="ProA"/>
    <property type="match status" value="1"/>
</dbReference>
<name>E4L8P8_9FIRM</name>
<dbReference type="Pfam" id="PF00171">
    <property type="entry name" value="Aldedh"/>
    <property type="match status" value="1"/>
</dbReference>
<protein>
    <recommendedName>
        <fullName evidence="7">Gamma-glutamyl phosphate reductase</fullName>
        <shortName evidence="7">GPR</shortName>
        <ecNumber evidence="7">1.2.1.41</ecNumber>
    </recommendedName>
    <alternativeName>
        <fullName evidence="7">Glutamate-5-semialdehyde dehydrogenase</fullName>
    </alternativeName>
    <alternativeName>
        <fullName evidence="7">Glutamyl-gamma-semialdehyde dehydrogenase</fullName>
        <shortName evidence="7">GSA dehydrogenase</shortName>
    </alternativeName>
</protein>
<dbReference type="GO" id="GO:0050661">
    <property type="term" value="F:NADP binding"/>
    <property type="evidence" value="ECO:0007669"/>
    <property type="project" value="InterPro"/>
</dbReference>
<dbReference type="PANTHER" id="PTHR11063">
    <property type="entry name" value="GLUTAMATE SEMIALDEHYDE DEHYDROGENASE"/>
    <property type="match status" value="1"/>
</dbReference>
<dbReference type="eggNOG" id="COG0014">
    <property type="taxonomic scope" value="Bacteria"/>
</dbReference>
<dbReference type="NCBIfam" id="TIGR00407">
    <property type="entry name" value="proA"/>
    <property type="match status" value="1"/>
</dbReference>
<evidence type="ECO:0000256" key="1">
    <source>
        <dbReference type="ARBA" id="ARBA00004985"/>
    </source>
</evidence>
<dbReference type="EMBL" id="AENT01000016">
    <property type="protein sequence ID" value="EFR42766.1"/>
    <property type="molecule type" value="Genomic_DNA"/>
</dbReference>
<dbReference type="InterPro" id="IPR020593">
    <property type="entry name" value="G-glutamylP_reductase_CS"/>
</dbReference>
<evidence type="ECO:0000256" key="6">
    <source>
        <dbReference type="ARBA" id="ARBA00049024"/>
    </source>
</evidence>
<evidence type="ECO:0000259" key="8">
    <source>
        <dbReference type="Pfam" id="PF00171"/>
    </source>
</evidence>
<dbReference type="PROSITE" id="PS01223">
    <property type="entry name" value="PROA"/>
    <property type="match status" value="1"/>
</dbReference>
<comment type="catalytic activity">
    <reaction evidence="6 7">
        <text>L-glutamate 5-semialdehyde + phosphate + NADP(+) = L-glutamyl 5-phosphate + NADPH + H(+)</text>
        <dbReference type="Rhea" id="RHEA:19541"/>
        <dbReference type="ChEBI" id="CHEBI:15378"/>
        <dbReference type="ChEBI" id="CHEBI:43474"/>
        <dbReference type="ChEBI" id="CHEBI:57783"/>
        <dbReference type="ChEBI" id="CHEBI:58066"/>
        <dbReference type="ChEBI" id="CHEBI:58274"/>
        <dbReference type="ChEBI" id="CHEBI:58349"/>
        <dbReference type="EC" id="1.2.1.41"/>
    </reaction>
</comment>
<dbReference type="AlphaFoldDB" id="E4L8P8"/>
<keyword evidence="7" id="KW-0963">Cytoplasm</keyword>
<comment type="pathway">
    <text evidence="1 7">Amino-acid biosynthesis; L-proline biosynthesis; L-glutamate 5-semialdehyde from L-glutamate: step 2/2.</text>
</comment>
<proteinExistence type="inferred from homology"/>
<keyword evidence="4 7" id="KW-0521">NADP</keyword>
<reference evidence="9 10" key="1">
    <citation type="submission" date="2010-11" db="EMBL/GenBank/DDBJ databases">
        <authorList>
            <person name="Durkin A.S."/>
            <person name="Madupu R."/>
            <person name="Torralba M."/>
            <person name="Gillis M."/>
            <person name="Methe B."/>
            <person name="Sutton G."/>
            <person name="Nelson K.E."/>
        </authorList>
    </citation>
    <scope>NUCLEOTIDE SEQUENCE [LARGE SCALE GENOMIC DNA]</scope>
    <source>
        <strain evidence="9 10">UPII 345-E</strain>
    </source>
</reference>
<dbReference type="InterPro" id="IPR000965">
    <property type="entry name" value="GPR_dom"/>
</dbReference>
<feature type="domain" description="Aldehyde dehydrogenase" evidence="8">
    <location>
        <begin position="74"/>
        <end position="281"/>
    </location>
</feature>
<dbReference type="EC" id="1.2.1.41" evidence="7"/>
<dbReference type="OrthoDB" id="9809970at2"/>
<dbReference type="NCBIfam" id="NF001221">
    <property type="entry name" value="PRK00197.1"/>
    <property type="match status" value="1"/>
</dbReference>
<dbReference type="UniPathway" id="UPA00098">
    <property type="reaction ID" value="UER00360"/>
</dbReference>
<comment type="caution">
    <text evidence="9">The sequence shown here is derived from an EMBL/GenBank/DDBJ whole genome shotgun (WGS) entry which is preliminary data.</text>
</comment>
<evidence type="ECO:0000256" key="3">
    <source>
        <dbReference type="ARBA" id="ARBA00022650"/>
    </source>
</evidence>
<keyword evidence="2 7" id="KW-0028">Amino-acid biosynthesis</keyword>
<dbReference type="Proteomes" id="UP000004594">
    <property type="component" value="Unassembled WGS sequence"/>
</dbReference>
<organism evidence="9 10">
    <name type="scientific">Dialister micraerophilus UPII 345-E</name>
    <dbReference type="NCBI Taxonomy" id="910314"/>
    <lineage>
        <taxon>Bacteria</taxon>
        <taxon>Bacillati</taxon>
        <taxon>Bacillota</taxon>
        <taxon>Negativicutes</taxon>
        <taxon>Veillonellales</taxon>
        <taxon>Veillonellaceae</taxon>
        <taxon>Dialister</taxon>
    </lineage>
</organism>
<dbReference type="Gene3D" id="3.40.605.10">
    <property type="entry name" value="Aldehyde Dehydrogenase, Chain A, domain 1"/>
    <property type="match status" value="1"/>
</dbReference>
<dbReference type="GO" id="GO:0005737">
    <property type="term" value="C:cytoplasm"/>
    <property type="evidence" value="ECO:0007669"/>
    <property type="project" value="UniProtKB-SubCell"/>
</dbReference>
<dbReference type="PIRSF" id="PIRSF000151">
    <property type="entry name" value="GPR"/>
    <property type="match status" value="1"/>
</dbReference>
<dbReference type="FunFam" id="3.40.309.10:FF:000006">
    <property type="entry name" value="Gamma-glutamyl phosphate reductase"/>
    <property type="match status" value="1"/>
</dbReference>
<dbReference type="CDD" id="cd07079">
    <property type="entry name" value="ALDH_F18-19_ProA-GPR"/>
    <property type="match status" value="1"/>
</dbReference>
<dbReference type="RefSeq" id="WP_007554526.1">
    <property type="nucleotide sequence ID" value="NZ_AENT01000016.1"/>
</dbReference>
<dbReference type="InterPro" id="IPR016161">
    <property type="entry name" value="Ald_DH/histidinol_DH"/>
</dbReference>
<dbReference type="PANTHER" id="PTHR11063:SF8">
    <property type="entry name" value="DELTA-1-PYRROLINE-5-CARBOXYLATE SYNTHASE"/>
    <property type="match status" value="1"/>
</dbReference>
<evidence type="ECO:0000256" key="7">
    <source>
        <dbReference type="HAMAP-Rule" id="MF_00412"/>
    </source>
</evidence>
<dbReference type="InterPro" id="IPR015590">
    <property type="entry name" value="Aldehyde_DH_dom"/>
</dbReference>
<evidence type="ECO:0000256" key="2">
    <source>
        <dbReference type="ARBA" id="ARBA00022605"/>
    </source>
</evidence>
<evidence type="ECO:0000256" key="4">
    <source>
        <dbReference type="ARBA" id="ARBA00022857"/>
    </source>
</evidence>
<keyword evidence="3 7" id="KW-0641">Proline biosynthesis</keyword>
<evidence type="ECO:0000256" key="5">
    <source>
        <dbReference type="ARBA" id="ARBA00023002"/>
    </source>
</evidence>
<comment type="function">
    <text evidence="7">Catalyzes the NADPH-dependent reduction of L-glutamate 5-phosphate into L-glutamate 5-semialdehyde and phosphate. The product spontaneously undergoes cyclization to form 1-pyrroline-5-carboxylate.</text>
</comment>
<accession>E4L8P8</accession>
<gene>
    <name evidence="7 9" type="primary">proA</name>
    <name evidence="9" type="ORF">HMPREF9220_0968</name>
</gene>
<dbReference type="InterPro" id="IPR012134">
    <property type="entry name" value="Glu-5-SA_DH"/>
</dbReference>
<dbReference type="GO" id="GO:0055129">
    <property type="term" value="P:L-proline biosynthetic process"/>
    <property type="evidence" value="ECO:0007669"/>
    <property type="project" value="UniProtKB-UniRule"/>
</dbReference>
<evidence type="ECO:0000313" key="9">
    <source>
        <dbReference type="EMBL" id="EFR42766.1"/>
    </source>
</evidence>
<comment type="similarity">
    <text evidence="7">Belongs to the gamma-glutamyl phosphate reductase family.</text>
</comment>